<dbReference type="RefSeq" id="WP_188634245.1">
    <property type="nucleotide sequence ID" value="NZ_BMNQ01000082.1"/>
</dbReference>
<organism evidence="1 2">
    <name type="scientific">Lentibacillus kapialis</name>
    <dbReference type="NCBI Taxonomy" id="340214"/>
    <lineage>
        <taxon>Bacteria</taxon>
        <taxon>Bacillati</taxon>
        <taxon>Bacillota</taxon>
        <taxon>Bacilli</taxon>
        <taxon>Bacillales</taxon>
        <taxon>Bacillaceae</taxon>
        <taxon>Lentibacillus</taxon>
    </lineage>
</organism>
<evidence type="ECO:0008006" key="3">
    <source>
        <dbReference type="Google" id="ProtNLM"/>
    </source>
</evidence>
<dbReference type="Gene3D" id="1.20.1260.10">
    <property type="match status" value="2"/>
</dbReference>
<keyword evidence="2" id="KW-1185">Reference proteome</keyword>
<evidence type="ECO:0000313" key="1">
    <source>
        <dbReference type="EMBL" id="GGK08324.1"/>
    </source>
</evidence>
<reference evidence="1" key="2">
    <citation type="submission" date="2020-09" db="EMBL/GenBank/DDBJ databases">
        <authorList>
            <person name="Sun Q."/>
            <person name="Ohkuma M."/>
        </authorList>
    </citation>
    <scope>NUCLEOTIDE SEQUENCE</scope>
    <source>
        <strain evidence="1">JCM 12580</strain>
    </source>
</reference>
<evidence type="ECO:0000313" key="2">
    <source>
        <dbReference type="Proteomes" id="UP000658382"/>
    </source>
</evidence>
<protein>
    <recommendedName>
        <fullName evidence="3">DUF3231 family protein</fullName>
    </recommendedName>
</protein>
<sequence>MSEKPKMSASELGALWMTYHKKGVILRMLEYFIETTDDPKAKDLMSGLCKQLHQKVIEMKTMFENEGVMPPEGFIEKDVNLKAPKLWENGFDIMFSRILKEISVGMYALHLTMTYRKDIIKLYQGLSKLSETFYGHFTEYLLEKDFLSRPNYVNMPVSIDFITDKDYAKGTNIMGYKRTLNTVEFGPLYHAMETNITGMQLMDGFIQTAKDEEVKMYFTVGKGLAKEQIREISKILLKNDIQPPVTPGSTVTNSTIAPFSERLMMFCTYLLNGLALGGGGFGAGFSLRNDLQIKNAIFGKDIFQYQRNGIMLMMSKGWLEEPPKMDL</sequence>
<accession>A0A917Q2I5</accession>
<dbReference type="Pfam" id="PF11553">
    <property type="entry name" value="DUF3231"/>
    <property type="match status" value="2"/>
</dbReference>
<dbReference type="AlphaFoldDB" id="A0A917Q2I5"/>
<dbReference type="InterPro" id="IPR012347">
    <property type="entry name" value="Ferritin-like"/>
</dbReference>
<dbReference type="EMBL" id="BMNQ01000082">
    <property type="protein sequence ID" value="GGK08324.1"/>
    <property type="molecule type" value="Genomic_DNA"/>
</dbReference>
<proteinExistence type="predicted"/>
<dbReference type="Proteomes" id="UP000658382">
    <property type="component" value="Unassembled WGS sequence"/>
</dbReference>
<dbReference type="InterPro" id="IPR021617">
    <property type="entry name" value="DUF3231"/>
</dbReference>
<name>A0A917Q2I5_9BACI</name>
<reference evidence="1" key="1">
    <citation type="journal article" date="2014" name="Int. J. Syst. Evol. Microbiol.">
        <title>Complete genome sequence of Corynebacterium casei LMG S-19264T (=DSM 44701T), isolated from a smear-ripened cheese.</title>
        <authorList>
            <consortium name="US DOE Joint Genome Institute (JGI-PGF)"/>
            <person name="Walter F."/>
            <person name="Albersmeier A."/>
            <person name="Kalinowski J."/>
            <person name="Ruckert C."/>
        </authorList>
    </citation>
    <scope>NUCLEOTIDE SEQUENCE</scope>
    <source>
        <strain evidence="1">JCM 12580</strain>
    </source>
</reference>
<comment type="caution">
    <text evidence="1">The sequence shown here is derived from an EMBL/GenBank/DDBJ whole genome shotgun (WGS) entry which is preliminary data.</text>
</comment>
<gene>
    <name evidence="1" type="ORF">GCM10007063_33390</name>
</gene>